<reference evidence="1" key="1">
    <citation type="submission" date="2014-11" db="EMBL/GenBank/DDBJ databases">
        <authorList>
            <person name="Amaro Gonzalez C."/>
        </authorList>
    </citation>
    <scope>NUCLEOTIDE SEQUENCE</scope>
</reference>
<reference evidence="1" key="2">
    <citation type="journal article" date="2015" name="Fish Shellfish Immunol.">
        <title>Early steps in the European eel (Anguilla anguilla)-Vibrio vulnificus interaction in the gills: Role of the RtxA13 toxin.</title>
        <authorList>
            <person name="Callol A."/>
            <person name="Pajuelo D."/>
            <person name="Ebbesson L."/>
            <person name="Teles M."/>
            <person name="MacKenzie S."/>
            <person name="Amaro C."/>
        </authorList>
    </citation>
    <scope>NUCLEOTIDE SEQUENCE</scope>
</reference>
<dbReference type="EMBL" id="GBXM01021527">
    <property type="protein sequence ID" value="JAH87050.1"/>
    <property type="molecule type" value="Transcribed_RNA"/>
</dbReference>
<sequence length="36" mass="4144">MTTKTPIPVSSYHSTHRGALQTRRFPQNQTLFLQSI</sequence>
<organism evidence="1">
    <name type="scientific">Anguilla anguilla</name>
    <name type="common">European freshwater eel</name>
    <name type="synonym">Muraena anguilla</name>
    <dbReference type="NCBI Taxonomy" id="7936"/>
    <lineage>
        <taxon>Eukaryota</taxon>
        <taxon>Metazoa</taxon>
        <taxon>Chordata</taxon>
        <taxon>Craniata</taxon>
        <taxon>Vertebrata</taxon>
        <taxon>Euteleostomi</taxon>
        <taxon>Actinopterygii</taxon>
        <taxon>Neopterygii</taxon>
        <taxon>Teleostei</taxon>
        <taxon>Anguilliformes</taxon>
        <taxon>Anguillidae</taxon>
        <taxon>Anguilla</taxon>
    </lineage>
</organism>
<name>A0A0E9WBU2_ANGAN</name>
<protein>
    <submittedName>
        <fullName evidence="1">Uncharacterized protein</fullName>
    </submittedName>
</protein>
<dbReference type="AlphaFoldDB" id="A0A0E9WBU2"/>
<evidence type="ECO:0000313" key="1">
    <source>
        <dbReference type="EMBL" id="JAH87050.1"/>
    </source>
</evidence>
<proteinExistence type="predicted"/>
<accession>A0A0E9WBU2</accession>